<evidence type="ECO:0000313" key="2">
    <source>
        <dbReference type="EMBL" id="OGG65573.1"/>
    </source>
</evidence>
<comment type="caution">
    <text evidence="2">The sequence shown here is derived from an EMBL/GenBank/DDBJ whole genome shotgun (WGS) entry which is preliminary data.</text>
</comment>
<organism evidence="2 3">
    <name type="scientific">Candidatus Kaiserbacteria bacterium RIFCSPHIGHO2_02_FULL_55_20</name>
    <dbReference type="NCBI Taxonomy" id="1798497"/>
    <lineage>
        <taxon>Bacteria</taxon>
        <taxon>Candidatus Kaiseribacteriota</taxon>
    </lineage>
</organism>
<proteinExistence type="predicted"/>
<sequence>MMKPKALRALLIATVLCVVSADAATPVSDWVDSKQKQVIKALASIKASESARCGLQTDREAYTECTKAFGSVVRHNNEIIKYDLERIRDVDKIKNPVLREKLMVAENAAFNLDNDAVLARLRAVEEIFKVNLVAR</sequence>
<dbReference type="AlphaFoldDB" id="A0A1F6DW09"/>
<evidence type="ECO:0000256" key="1">
    <source>
        <dbReference type="SAM" id="SignalP"/>
    </source>
</evidence>
<feature type="signal peptide" evidence="1">
    <location>
        <begin position="1"/>
        <end position="23"/>
    </location>
</feature>
<evidence type="ECO:0008006" key="4">
    <source>
        <dbReference type="Google" id="ProtNLM"/>
    </source>
</evidence>
<keyword evidence="1" id="KW-0732">Signal</keyword>
<feature type="chain" id="PRO_5009523980" description="DUF5667 domain-containing protein" evidence="1">
    <location>
        <begin position="24"/>
        <end position="135"/>
    </location>
</feature>
<name>A0A1F6DW09_9BACT</name>
<evidence type="ECO:0000313" key="3">
    <source>
        <dbReference type="Proteomes" id="UP000177652"/>
    </source>
</evidence>
<dbReference type="Proteomes" id="UP000177652">
    <property type="component" value="Unassembled WGS sequence"/>
</dbReference>
<dbReference type="EMBL" id="MFLK01000041">
    <property type="protein sequence ID" value="OGG65573.1"/>
    <property type="molecule type" value="Genomic_DNA"/>
</dbReference>
<protein>
    <recommendedName>
        <fullName evidence="4">DUF5667 domain-containing protein</fullName>
    </recommendedName>
</protein>
<reference evidence="2 3" key="1">
    <citation type="journal article" date="2016" name="Nat. Commun.">
        <title>Thousands of microbial genomes shed light on interconnected biogeochemical processes in an aquifer system.</title>
        <authorList>
            <person name="Anantharaman K."/>
            <person name="Brown C.T."/>
            <person name="Hug L.A."/>
            <person name="Sharon I."/>
            <person name="Castelle C.J."/>
            <person name="Probst A.J."/>
            <person name="Thomas B.C."/>
            <person name="Singh A."/>
            <person name="Wilkins M.J."/>
            <person name="Karaoz U."/>
            <person name="Brodie E.L."/>
            <person name="Williams K.H."/>
            <person name="Hubbard S.S."/>
            <person name="Banfield J.F."/>
        </authorList>
    </citation>
    <scope>NUCLEOTIDE SEQUENCE [LARGE SCALE GENOMIC DNA]</scope>
</reference>
<gene>
    <name evidence="2" type="ORF">A3D71_01905</name>
</gene>
<accession>A0A1F6DW09</accession>